<evidence type="ECO:0000313" key="2">
    <source>
        <dbReference type="Proteomes" id="UP000230564"/>
    </source>
</evidence>
<dbReference type="Proteomes" id="UP000230564">
    <property type="component" value="Unassembled WGS sequence"/>
</dbReference>
<dbReference type="AlphaFoldDB" id="A0A2H0NEE1"/>
<proteinExistence type="predicted"/>
<name>A0A2H0NEE1_9BACT</name>
<organism evidence="1 2">
    <name type="scientific">Candidatus Komeilibacteria bacterium CG11_big_fil_rev_8_21_14_0_20_36_20</name>
    <dbReference type="NCBI Taxonomy" id="1974477"/>
    <lineage>
        <taxon>Bacteria</taxon>
        <taxon>Candidatus Komeiliibacteriota</taxon>
    </lineage>
</organism>
<dbReference type="EMBL" id="PCWQ01000005">
    <property type="protein sequence ID" value="PIR07263.1"/>
    <property type="molecule type" value="Genomic_DNA"/>
</dbReference>
<protein>
    <submittedName>
        <fullName evidence="1">Uncharacterized protein</fullName>
    </submittedName>
</protein>
<evidence type="ECO:0000313" key="1">
    <source>
        <dbReference type="EMBL" id="PIR07263.1"/>
    </source>
</evidence>
<accession>A0A2H0NEE1</accession>
<reference evidence="1 2" key="1">
    <citation type="submission" date="2017-09" db="EMBL/GenBank/DDBJ databases">
        <title>Depth-based differentiation of microbial function through sediment-hosted aquifers and enrichment of novel symbionts in the deep terrestrial subsurface.</title>
        <authorList>
            <person name="Probst A.J."/>
            <person name="Ladd B."/>
            <person name="Jarett J.K."/>
            <person name="Geller-Mcgrath D.E."/>
            <person name="Sieber C.M."/>
            <person name="Emerson J.B."/>
            <person name="Anantharaman K."/>
            <person name="Thomas B.C."/>
            <person name="Malmstrom R."/>
            <person name="Stieglmeier M."/>
            <person name="Klingl A."/>
            <person name="Woyke T."/>
            <person name="Ryan C.M."/>
            <person name="Banfield J.F."/>
        </authorList>
    </citation>
    <scope>NUCLEOTIDE SEQUENCE [LARGE SCALE GENOMIC DNA]</scope>
    <source>
        <strain evidence="1">CG11_big_fil_rev_8_21_14_0_20_36_20</strain>
    </source>
</reference>
<sequence>MKRLLIFLILLPLFLIITGCQKIVTEHSDILEEQVTVTELIYVPASHGTAVSPTGGITGSGEIGMGLTVTSVNIKEEFTILFQCQHGNFVIKRPDLWKKVYKGKTYTCLYKETYRTTYDDDQFISRELIDYDFLGLKEFPELLR</sequence>
<gene>
    <name evidence="1" type="ORF">COV55_00345</name>
</gene>
<comment type="caution">
    <text evidence="1">The sequence shown here is derived from an EMBL/GenBank/DDBJ whole genome shotgun (WGS) entry which is preliminary data.</text>
</comment>
<dbReference type="PROSITE" id="PS51257">
    <property type="entry name" value="PROKAR_LIPOPROTEIN"/>
    <property type="match status" value="1"/>
</dbReference>